<keyword evidence="1" id="KW-0732">Signal</keyword>
<dbReference type="EMBL" id="AGEK01000034">
    <property type="protein sequence ID" value="EHO68014.1"/>
    <property type="molecule type" value="Genomic_DNA"/>
</dbReference>
<feature type="signal peptide" evidence="1">
    <location>
        <begin position="1"/>
        <end position="24"/>
    </location>
</feature>
<dbReference type="PATRIC" id="fig|999422.3.peg.2080"/>
<keyword evidence="3" id="KW-1185">Reference proteome</keyword>
<dbReference type="HOGENOM" id="CLU_986445_0_0_10"/>
<gene>
    <name evidence="2" type="ORF">HMPREF9944_01976</name>
</gene>
<dbReference type="AlphaFoldDB" id="H1HP82"/>
<protein>
    <recommendedName>
        <fullName evidence="4">Auto-transporter adhesin head GIN domain-containing protein</fullName>
    </recommendedName>
</protein>
<evidence type="ECO:0008006" key="4">
    <source>
        <dbReference type="Google" id="ProtNLM"/>
    </source>
</evidence>
<name>H1HP82_9BACT</name>
<proteinExistence type="predicted"/>
<evidence type="ECO:0000313" key="3">
    <source>
        <dbReference type="Proteomes" id="UP000003167"/>
    </source>
</evidence>
<feature type="chain" id="PRO_5003550596" description="Auto-transporter adhesin head GIN domain-containing protein" evidence="1">
    <location>
        <begin position="25"/>
        <end position="234"/>
    </location>
</feature>
<evidence type="ECO:0000313" key="2">
    <source>
        <dbReference type="EMBL" id="EHO68014.1"/>
    </source>
</evidence>
<organism evidence="2 3">
    <name type="scientific">Segatella maculosa OT 289</name>
    <dbReference type="NCBI Taxonomy" id="999422"/>
    <lineage>
        <taxon>Bacteria</taxon>
        <taxon>Pseudomonadati</taxon>
        <taxon>Bacteroidota</taxon>
        <taxon>Bacteroidia</taxon>
        <taxon>Bacteroidales</taxon>
        <taxon>Prevotellaceae</taxon>
        <taxon>Segatella</taxon>
    </lineage>
</organism>
<dbReference type="RefSeq" id="WP_008566010.1">
    <property type="nucleotide sequence ID" value="NZ_JH594507.1"/>
</dbReference>
<evidence type="ECO:0000256" key="1">
    <source>
        <dbReference type="SAM" id="SignalP"/>
    </source>
</evidence>
<accession>H1HP82</accession>
<sequence>MNRKTFLLTLLALAGVMWTTDAQAQKLRVFDKEYTADTSVDIGGGTITWDKASATLTLDEVEAYNMYSTFISCENFPLLKIVLVGENSVETEWQILYIKDCNVEISGGGSFKGRSSEVAEAIQQNLSKPHTLTIKNCKFDVQGKERSIIGFSKGAGAEMLNLVIDNAKVKVKGSATRKGEKRAGISRLKSCELKNCHINTSGVKFGKKPDLTYYELIDEENNSYPGEVTIVPGD</sequence>
<dbReference type="Proteomes" id="UP000003167">
    <property type="component" value="Unassembled WGS sequence"/>
</dbReference>
<comment type="caution">
    <text evidence="2">The sequence shown here is derived from an EMBL/GenBank/DDBJ whole genome shotgun (WGS) entry which is preliminary data.</text>
</comment>
<reference evidence="2 3" key="1">
    <citation type="submission" date="2011-12" db="EMBL/GenBank/DDBJ databases">
        <title>The Genome Sequence of Prevotella maculosa OT 289.</title>
        <authorList>
            <consortium name="The Broad Institute Genome Sequencing Platform"/>
            <person name="Earl A."/>
            <person name="Ward D."/>
            <person name="Feldgarden M."/>
            <person name="Gevers D."/>
            <person name="Izard J."/>
            <person name="Blanton J.M."/>
            <person name="Mathney J."/>
            <person name="Tanner A.C."/>
            <person name="Dewhirst F.E."/>
            <person name="Young S.K."/>
            <person name="Zeng Q."/>
            <person name="Gargeya S."/>
            <person name="Fitzgerald M."/>
            <person name="Haas B."/>
            <person name="Abouelleil A."/>
            <person name="Alvarado L."/>
            <person name="Arachchi H.M."/>
            <person name="Berlin A."/>
            <person name="Chapman S.B."/>
            <person name="Gearin G."/>
            <person name="Goldberg J."/>
            <person name="Griggs A."/>
            <person name="Gujja S."/>
            <person name="Hansen M."/>
            <person name="Heiman D."/>
            <person name="Howarth C."/>
            <person name="Larimer J."/>
            <person name="Lui A."/>
            <person name="MacDonald P.J.P."/>
            <person name="McCowen C."/>
            <person name="Montmayeur A."/>
            <person name="Murphy C."/>
            <person name="Neiman D."/>
            <person name="Pearson M."/>
            <person name="Priest M."/>
            <person name="Roberts A."/>
            <person name="Saif S."/>
            <person name="Shea T."/>
            <person name="Sisk P."/>
            <person name="Stolte C."/>
            <person name="Sykes S."/>
            <person name="Wortman J."/>
            <person name="Nusbaum C."/>
            <person name="Birren B."/>
        </authorList>
    </citation>
    <scope>NUCLEOTIDE SEQUENCE [LARGE SCALE GENOMIC DNA]</scope>
    <source>
        <strain evidence="2 3">OT 289</strain>
    </source>
</reference>